<reference evidence="2" key="1">
    <citation type="journal article" date="2023" name="Front. Plant Sci.">
        <title>Chromosomal-level genome assembly of Melastoma candidum provides insights into trichome evolution.</title>
        <authorList>
            <person name="Zhong Y."/>
            <person name="Wu W."/>
            <person name="Sun C."/>
            <person name="Zou P."/>
            <person name="Liu Y."/>
            <person name="Dai S."/>
            <person name="Zhou R."/>
        </authorList>
    </citation>
    <scope>NUCLEOTIDE SEQUENCE [LARGE SCALE GENOMIC DNA]</scope>
</reference>
<keyword evidence="2" id="KW-1185">Reference proteome</keyword>
<protein>
    <submittedName>
        <fullName evidence="1">Uncharacterized protein</fullName>
    </submittedName>
</protein>
<dbReference type="Proteomes" id="UP001057402">
    <property type="component" value="Chromosome 1"/>
</dbReference>
<comment type="caution">
    <text evidence="1">The sequence shown here is derived from an EMBL/GenBank/DDBJ whole genome shotgun (WGS) entry which is preliminary data.</text>
</comment>
<dbReference type="EMBL" id="CM042880">
    <property type="protein sequence ID" value="KAI4387803.1"/>
    <property type="molecule type" value="Genomic_DNA"/>
</dbReference>
<evidence type="ECO:0000313" key="1">
    <source>
        <dbReference type="EMBL" id="KAI4387803.1"/>
    </source>
</evidence>
<accession>A0ACB9SAX2</accession>
<name>A0ACB9SAX2_9MYRT</name>
<evidence type="ECO:0000313" key="2">
    <source>
        <dbReference type="Proteomes" id="UP001057402"/>
    </source>
</evidence>
<organism evidence="1 2">
    <name type="scientific">Melastoma candidum</name>
    <dbReference type="NCBI Taxonomy" id="119954"/>
    <lineage>
        <taxon>Eukaryota</taxon>
        <taxon>Viridiplantae</taxon>
        <taxon>Streptophyta</taxon>
        <taxon>Embryophyta</taxon>
        <taxon>Tracheophyta</taxon>
        <taxon>Spermatophyta</taxon>
        <taxon>Magnoliopsida</taxon>
        <taxon>eudicotyledons</taxon>
        <taxon>Gunneridae</taxon>
        <taxon>Pentapetalae</taxon>
        <taxon>rosids</taxon>
        <taxon>malvids</taxon>
        <taxon>Myrtales</taxon>
        <taxon>Melastomataceae</taxon>
        <taxon>Melastomatoideae</taxon>
        <taxon>Melastomateae</taxon>
        <taxon>Melastoma</taxon>
    </lineage>
</organism>
<sequence>MAGLRNSHGKRYLYPSKKIGSIIGRGGEIVKQLRLDTRAKIRIEEVVPGAEERCWFKIHKRVVPDKSHEDDSEAQSVTARLLVPSDQIGCFIGKGGRIVQNIRNETGANIRILKDNHFPAWAIESDELVRIYGEAAMVKKAISEITGSP</sequence>
<proteinExistence type="predicted"/>
<gene>
    <name evidence="1" type="ORF">MLD38_000205</name>
</gene>